<dbReference type="Pfam" id="PF02298">
    <property type="entry name" value="Cu_bind_like"/>
    <property type="match status" value="1"/>
</dbReference>
<name>A0A8I6YFQ3_HORVV</name>
<protein>
    <recommendedName>
        <fullName evidence="3">Phytocyanin domain-containing protein</fullName>
    </recommendedName>
</protein>
<accession>A0A8I6YFQ3</accession>
<evidence type="ECO:0000313" key="5">
    <source>
        <dbReference type="Proteomes" id="UP000011116"/>
    </source>
</evidence>
<gene>
    <name evidence="4" type="primary">LOC123410948</name>
</gene>
<dbReference type="Gene3D" id="2.60.40.420">
    <property type="entry name" value="Cupredoxins - blue copper proteins"/>
    <property type="match status" value="1"/>
</dbReference>
<sequence length="195" mass="20335">MLINSFLPLSPLSSACFFQVPADRSAEMDVRRRRALVMVVAAMLAAVAVSRVATAATSYTVGAPDGLWDMHTDYAEWVAARTFHPGDNITFTYSRELHDVVEVGKAGYDACSSANNVSAFRSGNDVVALTAVGTRYFLCGLTGHCDSGMKIRVDVVDASTGPAAAPPTTSAGGSVVAGLGALVVTQALLASMSVW</sequence>
<organism evidence="4 5">
    <name type="scientific">Hordeum vulgare subsp. vulgare</name>
    <name type="common">Domesticated barley</name>
    <dbReference type="NCBI Taxonomy" id="112509"/>
    <lineage>
        <taxon>Eukaryota</taxon>
        <taxon>Viridiplantae</taxon>
        <taxon>Streptophyta</taxon>
        <taxon>Embryophyta</taxon>
        <taxon>Tracheophyta</taxon>
        <taxon>Spermatophyta</taxon>
        <taxon>Magnoliopsida</taxon>
        <taxon>Liliopsida</taxon>
        <taxon>Poales</taxon>
        <taxon>Poaceae</taxon>
        <taxon>BOP clade</taxon>
        <taxon>Pooideae</taxon>
        <taxon>Triticodae</taxon>
        <taxon>Triticeae</taxon>
        <taxon>Hordeinae</taxon>
        <taxon>Hordeum</taxon>
    </lineage>
</organism>
<dbReference type="KEGG" id="hvg:123410948"/>
<dbReference type="InterPro" id="IPR008972">
    <property type="entry name" value="Cupredoxin"/>
</dbReference>
<dbReference type="FunFam" id="2.60.40.420:FF:000003">
    <property type="entry name" value="Blue copper"/>
    <property type="match status" value="1"/>
</dbReference>
<proteinExistence type="predicted"/>
<dbReference type="SMR" id="A0A8I6YFQ3"/>
<dbReference type="CDD" id="cd04216">
    <property type="entry name" value="Phytocyanin"/>
    <property type="match status" value="1"/>
</dbReference>
<dbReference type="GO" id="GO:0009055">
    <property type="term" value="F:electron transfer activity"/>
    <property type="evidence" value="ECO:0007669"/>
    <property type="project" value="InterPro"/>
</dbReference>
<evidence type="ECO:0000259" key="3">
    <source>
        <dbReference type="PROSITE" id="PS51485"/>
    </source>
</evidence>
<dbReference type="InterPro" id="IPR039391">
    <property type="entry name" value="Phytocyanin-like"/>
</dbReference>
<reference evidence="4" key="3">
    <citation type="submission" date="2022-01" db="UniProtKB">
        <authorList>
            <consortium name="EnsemblPlants"/>
        </authorList>
    </citation>
    <scope>IDENTIFICATION</scope>
    <source>
        <strain evidence="4">subsp. vulgare</strain>
    </source>
</reference>
<keyword evidence="2" id="KW-0325">Glycoprotein</keyword>
<dbReference type="Gramene" id="HORVU.MOREX.r2.7HG0582380.1">
    <property type="protein sequence ID" value="HORVU.MOREX.r2.7HG0582380.1"/>
    <property type="gene ID" value="HORVU.MOREX.r2.7HG0582380"/>
</dbReference>
<evidence type="ECO:0000313" key="4">
    <source>
        <dbReference type="EnsemblPlants" id="HORVU.MOREX.r3.7HG0702090.1"/>
    </source>
</evidence>
<dbReference type="Proteomes" id="UP000011116">
    <property type="component" value="Chromosome 7H"/>
</dbReference>
<dbReference type="SUPFAM" id="SSF49503">
    <property type="entry name" value="Cupredoxins"/>
    <property type="match status" value="1"/>
</dbReference>
<dbReference type="PROSITE" id="PS51485">
    <property type="entry name" value="PHYTOCYANIN"/>
    <property type="match status" value="1"/>
</dbReference>
<dbReference type="EnsemblPlants" id="HORVU.MOREX.r3.7HG0702090.1">
    <property type="protein sequence ID" value="HORVU.MOREX.r3.7HG0702090.1"/>
    <property type="gene ID" value="HORVU.MOREX.r3.7HG0702090"/>
</dbReference>
<dbReference type="InterPro" id="IPR003245">
    <property type="entry name" value="Phytocyanin_dom"/>
</dbReference>
<dbReference type="AlphaFoldDB" id="A0A8I6YFQ3"/>
<dbReference type="OrthoDB" id="687020at2759"/>
<dbReference type="RefSeq" id="XP_044959805.1">
    <property type="nucleotide sequence ID" value="XM_045103870.1"/>
</dbReference>
<keyword evidence="5" id="KW-1185">Reference proteome</keyword>
<keyword evidence="1" id="KW-0479">Metal-binding</keyword>
<evidence type="ECO:0000256" key="1">
    <source>
        <dbReference type="ARBA" id="ARBA00022723"/>
    </source>
</evidence>
<evidence type="ECO:0000256" key="2">
    <source>
        <dbReference type="ARBA" id="ARBA00023180"/>
    </source>
</evidence>
<dbReference type="GO" id="GO:0005886">
    <property type="term" value="C:plasma membrane"/>
    <property type="evidence" value="ECO:0000318"/>
    <property type="project" value="GO_Central"/>
</dbReference>
<dbReference type="GO" id="GO:0046872">
    <property type="term" value="F:metal ion binding"/>
    <property type="evidence" value="ECO:0007669"/>
    <property type="project" value="UniProtKB-KW"/>
</dbReference>
<feature type="domain" description="Phytocyanin" evidence="3">
    <location>
        <begin position="57"/>
        <end position="157"/>
    </location>
</feature>
<dbReference type="GeneID" id="123410948"/>
<dbReference type="PANTHER" id="PTHR33021">
    <property type="entry name" value="BLUE COPPER PROTEIN"/>
    <property type="match status" value="1"/>
</dbReference>
<reference evidence="4" key="2">
    <citation type="submission" date="2020-10" db="EMBL/GenBank/DDBJ databases">
        <authorList>
            <person name="Scholz U."/>
            <person name="Mascher M."/>
            <person name="Fiebig A."/>
        </authorList>
    </citation>
    <scope>NUCLEOTIDE SEQUENCE [LARGE SCALE GENOMIC DNA]</scope>
    <source>
        <strain evidence="4">cv. Morex</strain>
    </source>
</reference>
<dbReference type="PANTHER" id="PTHR33021:SF397">
    <property type="entry name" value="OS08G0137400 PROTEIN"/>
    <property type="match status" value="1"/>
</dbReference>
<dbReference type="Gramene" id="HORVU.MOREX.r3.7HG0702090.1">
    <property type="protein sequence ID" value="HORVU.MOREX.r3.7HG0702090.1"/>
    <property type="gene ID" value="HORVU.MOREX.r3.7HG0702090"/>
</dbReference>
<reference evidence="5" key="1">
    <citation type="journal article" date="2012" name="Nature">
        <title>A physical, genetic and functional sequence assembly of the barley genome.</title>
        <authorList>
            <consortium name="The International Barley Genome Sequencing Consortium"/>
            <person name="Mayer K.F."/>
            <person name="Waugh R."/>
            <person name="Brown J.W."/>
            <person name="Schulman A."/>
            <person name="Langridge P."/>
            <person name="Platzer M."/>
            <person name="Fincher G.B."/>
            <person name="Muehlbauer G.J."/>
            <person name="Sato K."/>
            <person name="Close T.J."/>
            <person name="Wise R.P."/>
            <person name="Stein N."/>
        </authorList>
    </citation>
    <scope>NUCLEOTIDE SEQUENCE [LARGE SCALE GENOMIC DNA]</scope>
    <source>
        <strain evidence="5">cv. Morex</strain>
    </source>
</reference>